<dbReference type="Gene3D" id="1.20.1310.10">
    <property type="entry name" value="Cullin Repeats"/>
    <property type="match status" value="5"/>
</dbReference>
<evidence type="ECO:0000256" key="2">
    <source>
        <dbReference type="ARBA" id="ARBA00006019"/>
    </source>
</evidence>
<organism evidence="10 11">
    <name type="scientific">Toxocara canis</name>
    <name type="common">Canine roundworm</name>
    <dbReference type="NCBI Taxonomy" id="6265"/>
    <lineage>
        <taxon>Eukaryota</taxon>
        <taxon>Metazoa</taxon>
        <taxon>Ecdysozoa</taxon>
        <taxon>Nematoda</taxon>
        <taxon>Chromadorea</taxon>
        <taxon>Rhabditida</taxon>
        <taxon>Spirurina</taxon>
        <taxon>Ascaridomorpha</taxon>
        <taxon>Ascaridoidea</taxon>
        <taxon>Toxocaridae</taxon>
        <taxon>Toxocara</taxon>
    </lineage>
</organism>
<feature type="region of interest" description="Disordered" evidence="8">
    <location>
        <begin position="1"/>
        <end position="23"/>
    </location>
</feature>
<evidence type="ECO:0000313" key="11">
    <source>
        <dbReference type="Proteomes" id="UP000031036"/>
    </source>
</evidence>
<dbReference type="SUPFAM" id="SSF75632">
    <property type="entry name" value="Cullin homology domain"/>
    <property type="match status" value="1"/>
</dbReference>
<dbReference type="FunFam" id="1.20.1310.10:FF:000019">
    <property type="entry name" value="Cullin 1"/>
    <property type="match status" value="1"/>
</dbReference>
<dbReference type="SMART" id="SM00884">
    <property type="entry name" value="Cullin_Nedd8"/>
    <property type="match status" value="1"/>
</dbReference>
<dbReference type="OMA" id="IREWDRY"/>
<dbReference type="InterPro" id="IPR019559">
    <property type="entry name" value="Cullin_neddylation_domain"/>
</dbReference>
<dbReference type="AlphaFoldDB" id="A0A0B2V4M5"/>
<dbReference type="GO" id="GO:0006511">
    <property type="term" value="P:ubiquitin-dependent protein catabolic process"/>
    <property type="evidence" value="ECO:0007669"/>
    <property type="project" value="InterPro"/>
</dbReference>
<evidence type="ECO:0000313" key="10">
    <source>
        <dbReference type="EMBL" id="KHN76407.1"/>
    </source>
</evidence>
<evidence type="ECO:0000259" key="9">
    <source>
        <dbReference type="PROSITE" id="PS50069"/>
    </source>
</evidence>
<evidence type="ECO:0000256" key="4">
    <source>
        <dbReference type="ARBA" id="ARBA00022786"/>
    </source>
</evidence>
<evidence type="ECO:0000256" key="7">
    <source>
        <dbReference type="RuleBase" id="RU003829"/>
    </source>
</evidence>
<dbReference type="Pfam" id="PF00888">
    <property type="entry name" value="Cullin"/>
    <property type="match status" value="2"/>
</dbReference>
<dbReference type="Gene3D" id="1.10.10.10">
    <property type="entry name" value="Winged helix-like DNA-binding domain superfamily/Winged helix DNA-binding domain"/>
    <property type="match status" value="2"/>
</dbReference>
<dbReference type="InterPro" id="IPR016158">
    <property type="entry name" value="Cullin_homology"/>
</dbReference>
<dbReference type="Pfam" id="PF26557">
    <property type="entry name" value="Cullin_AB"/>
    <property type="match status" value="1"/>
</dbReference>
<dbReference type="FunFam" id="1.20.1310.10:FF:000023">
    <property type="entry name" value="cullin-1"/>
    <property type="match status" value="1"/>
</dbReference>
<dbReference type="FunFam" id="1.10.10.10:FF:000014">
    <property type="entry name" value="Cullin 1"/>
    <property type="match status" value="1"/>
</dbReference>
<keyword evidence="11" id="KW-1185">Reference proteome</keyword>
<dbReference type="SUPFAM" id="SSF74788">
    <property type="entry name" value="Cullin repeat-like"/>
    <property type="match status" value="2"/>
</dbReference>
<dbReference type="InterPro" id="IPR045093">
    <property type="entry name" value="Cullin"/>
</dbReference>
<keyword evidence="4" id="KW-0833">Ubl conjugation pathway</keyword>
<evidence type="ECO:0000256" key="6">
    <source>
        <dbReference type="PROSITE-ProRule" id="PRU00330"/>
    </source>
</evidence>
<feature type="domain" description="Cullin family profile" evidence="9">
    <location>
        <begin position="505"/>
        <end position="769"/>
    </location>
</feature>
<dbReference type="GO" id="GO:0019005">
    <property type="term" value="C:SCF ubiquitin ligase complex"/>
    <property type="evidence" value="ECO:0007669"/>
    <property type="project" value="UniProtKB-ARBA"/>
</dbReference>
<evidence type="ECO:0000256" key="8">
    <source>
        <dbReference type="SAM" id="MobiDB-lite"/>
    </source>
</evidence>
<dbReference type="InterPro" id="IPR059120">
    <property type="entry name" value="Cullin-like_AB"/>
</dbReference>
<comment type="caution">
    <text evidence="10">The sequence shown here is derived from an EMBL/GenBank/DDBJ whole genome shotgun (WGS) entry which is preliminary data.</text>
</comment>
<dbReference type="InterPro" id="IPR016157">
    <property type="entry name" value="Cullin_CS"/>
</dbReference>
<dbReference type="InterPro" id="IPR016159">
    <property type="entry name" value="Cullin_repeat-like_dom_sf"/>
</dbReference>
<dbReference type="FunFam" id="4.10.1030.10:FF:000002">
    <property type="entry name" value="cullin homolog 1"/>
    <property type="match status" value="1"/>
</dbReference>
<dbReference type="InterPro" id="IPR036388">
    <property type="entry name" value="WH-like_DNA-bd_sf"/>
</dbReference>
<dbReference type="GO" id="GO:0031625">
    <property type="term" value="F:ubiquitin protein ligase binding"/>
    <property type="evidence" value="ECO:0007669"/>
    <property type="project" value="InterPro"/>
</dbReference>
<dbReference type="STRING" id="6265.A0A0B2V4M5"/>
<dbReference type="EMBL" id="JPKZ01002496">
    <property type="protein sequence ID" value="KHN76407.1"/>
    <property type="molecule type" value="Genomic_DNA"/>
</dbReference>
<dbReference type="FunFam" id="1.20.1310.10:FF:000007">
    <property type="entry name" value="Cullin 1"/>
    <property type="match status" value="1"/>
</dbReference>
<dbReference type="Proteomes" id="UP000031036">
    <property type="component" value="Unassembled WGS sequence"/>
</dbReference>
<gene>
    <name evidence="10" type="primary">CUL1</name>
    <name evidence="10" type="ORF">Tcan_17300</name>
</gene>
<evidence type="ECO:0000256" key="1">
    <source>
        <dbReference type="ARBA" id="ARBA00004906"/>
    </source>
</evidence>
<dbReference type="PROSITE" id="PS50069">
    <property type="entry name" value="CULLIN_2"/>
    <property type="match status" value="1"/>
</dbReference>
<sequence>MSSTSTRKRTLGETEKNGTKMGTRAAPSIDDIWGDLEKGLSEIYSRQTMTPVRYMELYSRVYTYCTCVTYAGDQSRVGGVRGRASRAARTNNTAAVGAEFVGLDLYNHVKNFFQSFVENVLQKGGDLNGEDVLKYYTSEWDAYRFSSKVAGGIFSYLNRHWIKRELDEGNDNIYEIYAKGGDLNGEDVLKYYTSEWDAYRFSSKVAGGIFSYLNRHWIKRELDEGNDNIYEIYALALVTWKEHLFVHMRHSVTSAVLKLIERERNGEKINTMLISGVIQCYVELGVNETDVSVIAGTSSGSTAHSDRSPKLRVYREYFEKRFLEDTEAYFAHEAAEFIQANPVTEYMKKVETRLKEEKQRCDLYLNPSTQEVLAKTLEKVLISKQLELFQNEFGNLLEANKASDADLERMYTLCDRVENGLDELKAALEKHIARQGEAALDKIADVAINDPKQYVSTILEVHKRYHQLVTCAFKNEPGFVQSLDKACTAFINRNNVTKKANSTTKSPELLARYCDLLLKKSAKNPEEGEMEELLTQVMIVFKYIEDKDVFQKFYTKMLAKRLVNELSASDEAESNMISKLKQMCGFEYTSKLQRMFTDTSLSKAGRFSSQLILNCRIHPTARPSSSVQLHPLNSVLLFEDISEKYKQYLSSSDIDLGLDFSIMVLGSGAWPFTQSSVFDIPRQLDNCIEQFTKFYQAQHTGRKLTWLLSMCRGELSTNAFQRKYTFTTTTAQMALLMLYNDSLEMTMAQLQENTKLKREMLIQIAHALVKVELLSIVGEHVEIDMNTPLTTNLKLNLSFANKKLKVDLSKTMLRTEVRQETVEVQKSVDDDRRMVVQARNIHLFAAIVRIMKMRKRLKHTQLITEVLAQLSSRFKPKVPMIKKCVDILIEKEYLQRVEGEKDLYEYLA</sequence>
<dbReference type="Pfam" id="PF10557">
    <property type="entry name" value="Cullin_Nedd8"/>
    <property type="match status" value="1"/>
</dbReference>
<comment type="similarity">
    <text evidence="2 6 7">Belongs to the cullin family.</text>
</comment>
<dbReference type="Gene3D" id="4.10.1030.10">
    <property type="entry name" value="Ring Box Chain A, domain 5"/>
    <property type="match status" value="1"/>
</dbReference>
<dbReference type="PANTHER" id="PTHR11932">
    <property type="entry name" value="CULLIN"/>
    <property type="match status" value="1"/>
</dbReference>
<accession>A0A0B2V4M5</accession>
<keyword evidence="3" id="KW-1017">Isopeptide bond</keyword>
<name>A0A0B2V4M5_TOXCA</name>
<dbReference type="OrthoDB" id="27073at2759"/>
<dbReference type="SMART" id="SM00182">
    <property type="entry name" value="CULLIN"/>
    <property type="match status" value="1"/>
</dbReference>
<dbReference type="FunFam" id="1.20.1310.10:FF:000011">
    <property type="entry name" value="Cullin 1"/>
    <property type="match status" value="1"/>
</dbReference>
<dbReference type="GO" id="GO:0043066">
    <property type="term" value="P:negative regulation of apoptotic process"/>
    <property type="evidence" value="ECO:0007669"/>
    <property type="project" value="UniProtKB-ARBA"/>
</dbReference>
<protein>
    <submittedName>
        <fullName evidence="10">Cullin-1</fullName>
    </submittedName>
</protein>
<dbReference type="GO" id="GO:1902532">
    <property type="term" value="P:negative regulation of intracellular signal transduction"/>
    <property type="evidence" value="ECO:0007669"/>
    <property type="project" value="UniProtKB-ARBA"/>
</dbReference>
<dbReference type="SUPFAM" id="SSF46785">
    <property type="entry name" value="Winged helix' DNA-binding domain"/>
    <property type="match status" value="1"/>
</dbReference>
<evidence type="ECO:0000256" key="5">
    <source>
        <dbReference type="ARBA" id="ARBA00022843"/>
    </source>
</evidence>
<dbReference type="PROSITE" id="PS01256">
    <property type="entry name" value="CULLIN_1"/>
    <property type="match status" value="1"/>
</dbReference>
<dbReference type="InterPro" id="IPR001373">
    <property type="entry name" value="Cullin_N"/>
</dbReference>
<comment type="pathway">
    <text evidence="1">Protein modification; protein ubiquitination.</text>
</comment>
<evidence type="ECO:0000256" key="3">
    <source>
        <dbReference type="ARBA" id="ARBA00022499"/>
    </source>
</evidence>
<dbReference type="GO" id="GO:0010564">
    <property type="term" value="P:regulation of cell cycle process"/>
    <property type="evidence" value="ECO:0007669"/>
    <property type="project" value="UniProtKB-ARBA"/>
</dbReference>
<dbReference type="InterPro" id="IPR036317">
    <property type="entry name" value="Cullin_homology_sf"/>
</dbReference>
<reference evidence="10 11" key="1">
    <citation type="submission" date="2014-11" db="EMBL/GenBank/DDBJ databases">
        <title>Genetic blueprint of the zoonotic pathogen Toxocara canis.</title>
        <authorList>
            <person name="Zhu X.-Q."/>
            <person name="Korhonen P.K."/>
            <person name="Cai H."/>
            <person name="Young N.D."/>
            <person name="Nejsum P."/>
            <person name="von Samson-Himmelstjerna G."/>
            <person name="Boag P.R."/>
            <person name="Tan P."/>
            <person name="Li Q."/>
            <person name="Min J."/>
            <person name="Yang Y."/>
            <person name="Wang X."/>
            <person name="Fang X."/>
            <person name="Hall R.S."/>
            <person name="Hofmann A."/>
            <person name="Sternberg P.W."/>
            <person name="Jex A.R."/>
            <person name="Gasser R.B."/>
        </authorList>
    </citation>
    <scope>NUCLEOTIDE SEQUENCE [LARGE SCALE GENOMIC DNA]</scope>
    <source>
        <strain evidence="10">PN_DK_2014</strain>
    </source>
</reference>
<dbReference type="InterPro" id="IPR036390">
    <property type="entry name" value="WH_DNA-bd_sf"/>
</dbReference>
<keyword evidence="5" id="KW-0832">Ubl conjugation</keyword>
<proteinExistence type="inferred from homology"/>